<keyword evidence="3" id="KW-1185">Reference proteome</keyword>
<reference evidence="2 3" key="1">
    <citation type="submission" date="2015-09" db="EMBL/GenBank/DDBJ databases">
        <title>Genome sequence of Oxobacter pfennigii DSM 3222.</title>
        <authorList>
            <person name="Poehlein A."/>
            <person name="Bengelsdorf F.R."/>
            <person name="Schiel-Bengelsdorf B."/>
            <person name="Duerre P."/>
            <person name="Daniel R."/>
        </authorList>
    </citation>
    <scope>NUCLEOTIDE SEQUENCE [LARGE SCALE GENOMIC DNA]</scope>
    <source>
        <strain evidence="2 3">DSM 3222</strain>
    </source>
</reference>
<evidence type="ECO:0000313" key="3">
    <source>
        <dbReference type="Proteomes" id="UP000050326"/>
    </source>
</evidence>
<comment type="caution">
    <text evidence="2">The sequence shown here is derived from an EMBL/GenBank/DDBJ whole genome shotgun (WGS) entry which is preliminary data.</text>
</comment>
<evidence type="ECO:0000259" key="1">
    <source>
        <dbReference type="Pfam" id="PF01208"/>
    </source>
</evidence>
<organism evidence="2 3">
    <name type="scientific">Oxobacter pfennigii</name>
    <dbReference type="NCBI Taxonomy" id="36849"/>
    <lineage>
        <taxon>Bacteria</taxon>
        <taxon>Bacillati</taxon>
        <taxon>Bacillota</taxon>
        <taxon>Clostridia</taxon>
        <taxon>Eubacteriales</taxon>
        <taxon>Clostridiaceae</taxon>
        <taxon>Oxobacter</taxon>
    </lineage>
</organism>
<dbReference type="AlphaFoldDB" id="A0A0P8YGN8"/>
<dbReference type="Proteomes" id="UP000050326">
    <property type="component" value="Unassembled WGS sequence"/>
</dbReference>
<name>A0A0P8YGN8_9CLOT</name>
<dbReference type="SUPFAM" id="SSF51726">
    <property type="entry name" value="UROD/MetE-like"/>
    <property type="match status" value="1"/>
</dbReference>
<evidence type="ECO:0000313" key="2">
    <source>
        <dbReference type="EMBL" id="KPU46205.1"/>
    </source>
</evidence>
<gene>
    <name evidence="2" type="ORF">OXPF_03150</name>
</gene>
<dbReference type="InterPro" id="IPR038071">
    <property type="entry name" value="UROD/MetE-like_sf"/>
</dbReference>
<proteinExistence type="predicted"/>
<dbReference type="Pfam" id="PF01208">
    <property type="entry name" value="URO-D"/>
    <property type="match status" value="1"/>
</dbReference>
<dbReference type="RefSeq" id="WP_054873459.1">
    <property type="nucleotide sequence ID" value="NZ_LKET01000014.1"/>
</dbReference>
<dbReference type="Gene3D" id="3.20.20.210">
    <property type="match status" value="1"/>
</dbReference>
<dbReference type="InterPro" id="IPR000257">
    <property type="entry name" value="Uroporphyrinogen_deCOase"/>
</dbReference>
<feature type="domain" description="Uroporphyrinogen decarboxylase (URO-D)" evidence="1">
    <location>
        <begin position="131"/>
        <end position="316"/>
    </location>
</feature>
<dbReference type="GO" id="GO:0006779">
    <property type="term" value="P:porphyrin-containing compound biosynthetic process"/>
    <property type="evidence" value="ECO:0007669"/>
    <property type="project" value="InterPro"/>
</dbReference>
<dbReference type="GO" id="GO:0004853">
    <property type="term" value="F:uroporphyrinogen decarboxylase activity"/>
    <property type="evidence" value="ECO:0007669"/>
    <property type="project" value="InterPro"/>
</dbReference>
<accession>A0A0P8YGN8</accession>
<protein>
    <submittedName>
        <fullName evidence="2">Uroporphyrinogen decarboxylase (URO-D)</fullName>
    </submittedName>
</protein>
<dbReference type="EMBL" id="LKET01000014">
    <property type="protein sequence ID" value="KPU46205.1"/>
    <property type="molecule type" value="Genomic_DNA"/>
</dbReference>
<dbReference type="STRING" id="36849.OXPF_03150"/>
<dbReference type="OrthoDB" id="1957997at2"/>
<sequence>MLSAKENYLRLGRGEMPEYVPWWTMGGIWGAIDDSVPALMCNPSAPEISGTRPPMGPDGKPEVLEYTDMWGVPYIANEETGYQFIPRTWDFQLDDITQWHKVVKKPQVDVNSIDWEAMAKKDSARINRKTTAVLSGGGFGPFQHLVAHMGFTGALCALVEEPETVKEFLNWICDFYEPICEKVVEYYKPDIFYLLDDSCNKYQPFFSMEIYRDIFKPIYARMSKYAVNRGIPVQFHNCGRCEDQLEDMMDFGVVYWDPAQTGNDLLAIKEKYKGKLVVCGGFDFVPKDPANVGEEEIRSCVREALDKLAPGGGYAFCGMYLGRAAWREHAKQVNLWMQDEVNTYGKKFYK</sequence>